<dbReference type="RefSeq" id="XP_056043006.1">
    <property type="nucleotide sequence ID" value="XM_056190351.1"/>
</dbReference>
<evidence type="ECO:0000313" key="3">
    <source>
        <dbReference type="Proteomes" id="UP001217417"/>
    </source>
</evidence>
<evidence type="ECO:0008006" key="4">
    <source>
        <dbReference type="Google" id="ProtNLM"/>
    </source>
</evidence>
<name>A0AAD7QQT3_9ASCO</name>
<organism evidence="2 3">
    <name type="scientific">Lipomyces tetrasporus</name>
    <dbReference type="NCBI Taxonomy" id="54092"/>
    <lineage>
        <taxon>Eukaryota</taxon>
        <taxon>Fungi</taxon>
        <taxon>Dikarya</taxon>
        <taxon>Ascomycota</taxon>
        <taxon>Saccharomycotina</taxon>
        <taxon>Lipomycetes</taxon>
        <taxon>Lipomycetales</taxon>
        <taxon>Lipomycetaceae</taxon>
        <taxon>Lipomyces</taxon>
    </lineage>
</organism>
<dbReference type="GeneID" id="80885517"/>
<comment type="caution">
    <text evidence="2">The sequence shown here is derived from an EMBL/GenBank/DDBJ whole genome shotgun (WGS) entry which is preliminary data.</text>
</comment>
<dbReference type="Proteomes" id="UP001217417">
    <property type="component" value="Unassembled WGS sequence"/>
</dbReference>
<dbReference type="EMBL" id="JARPMG010000006">
    <property type="protein sequence ID" value="KAJ8099556.1"/>
    <property type="molecule type" value="Genomic_DNA"/>
</dbReference>
<feature type="region of interest" description="Disordered" evidence="1">
    <location>
        <begin position="1"/>
        <end position="24"/>
    </location>
</feature>
<sequence length="247" mass="28434">MDRSPRPSRQRRLDYRLLNDGSDEEASFEDHCEILPSQSISQNPTSPVTVDSSSSIISEDSCTIQPNRAARATEWMWAYFETAEYNRPWIMKRTKSKRLTDRDIRCIYIDEQTGIRCNWKTTDSARQTSTSNMARHLEKHSIYAPESSPGASGTKKQPSIATFFKGKQILTVQQLLERNLLRWIVTEKQAFTTIESPAFQQIFCDIPGISLPLSSRHTVWQRQVCDLITFSADNRYRLTPMPADIYS</sequence>
<evidence type="ECO:0000313" key="2">
    <source>
        <dbReference type="EMBL" id="KAJ8099556.1"/>
    </source>
</evidence>
<protein>
    <recommendedName>
        <fullName evidence="4">BED-type domain-containing protein</fullName>
    </recommendedName>
</protein>
<accession>A0AAD7QQT3</accession>
<evidence type="ECO:0000256" key="1">
    <source>
        <dbReference type="SAM" id="MobiDB-lite"/>
    </source>
</evidence>
<keyword evidence="3" id="KW-1185">Reference proteome</keyword>
<reference evidence="2" key="1">
    <citation type="submission" date="2023-03" db="EMBL/GenBank/DDBJ databases">
        <title>Near-Complete genome sequence of Lipomyces tetrasporous NRRL Y-64009, an oleaginous yeast capable of growing on lignocellulosic hydrolysates.</title>
        <authorList>
            <consortium name="Lawrence Berkeley National Laboratory"/>
            <person name="Jagtap S.S."/>
            <person name="Liu J.-J."/>
            <person name="Walukiewicz H.E."/>
            <person name="Pangilinan J."/>
            <person name="Lipzen A."/>
            <person name="Ahrendt S."/>
            <person name="Koriabine M."/>
            <person name="Cobaugh K."/>
            <person name="Salamov A."/>
            <person name="Yoshinaga Y."/>
            <person name="Ng V."/>
            <person name="Daum C."/>
            <person name="Grigoriev I.V."/>
            <person name="Slininger P.J."/>
            <person name="Dien B.S."/>
            <person name="Jin Y.-S."/>
            <person name="Rao C.V."/>
        </authorList>
    </citation>
    <scope>NUCLEOTIDE SEQUENCE</scope>
    <source>
        <strain evidence="2">NRRL Y-64009</strain>
    </source>
</reference>
<feature type="compositionally biased region" description="Basic and acidic residues" evidence="1">
    <location>
        <begin position="1"/>
        <end position="17"/>
    </location>
</feature>
<dbReference type="AlphaFoldDB" id="A0AAD7QQT3"/>
<proteinExistence type="predicted"/>
<gene>
    <name evidence="2" type="ORF">POJ06DRAFT_290778</name>
</gene>